<comment type="cofactor">
    <cofactor evidence="1">
        <name>FAD</name>
        <dbReference type="ChEBI" id="CHEBI:57692"/>
    </cofactor>
</comment>
<dbReference type="Gene3D" id="3.40.50.360">
    <property type="match status" value="1"/>
</dbReference>
<dbReference type="EMBL" id="FPBD01000006">
    <property type="protein sequence ID" value="SFU02048.1"/>
    <property type="molecule type" value="Genomic_DNA"/>
</dbReference>
<dbReference type="Proteomes" id="UP000183371">
    <property type="component" value="Unassembled WGS sequence"/>
</dbReference>
<dbReference type="SUPFAM" id="SSF52218">
    <property type="entry name" value="Flavoproteins"/>
    <property type="match status" value="1"/>
</dbReference>
<protein>
    <submittedName>
        <fullName evidence="6">Modulator of drug activity B</fullName>
    </submittedName>
</protein>
<dbReference type="AlphaFoldDB" id="A0A1I7CRJ8"/>
<sequence length="204" mass="22971">MNILILNCHQYYAFSEGKLSQTLVELMTVQLEAMGHAVRTVATSGEFAVETEVANHQWADTVILQIPVNWMGIPWSAKRYMDEVYTAGTAGAFCNNDGRTSEAPKKNYGNGGTLTGKTYMLSLTFNAPSEAFNDPSEYLFQGKSVDDLFFPQHMNFRFFGMTGLPTFACYDVLKNPENEQDFERLSTHLNEIFERSSVTDKELV</sequence>
<feature type="domain" description="Flavodoxin-like fold" evidence="5">
    <location>
        <begin position="1"/>
        <end position="184"/>
    </location>
</feature>
<accession>A0A1I7CRJ8</accession>
<dbReference type="Pfam" id="PF02525">
    <property type="entry name" value="Flavodoxin_2"/>
    <property type="match status" value="1"/>
</dbReference>
<dbReference type="InterPro" id="IPR029039">
    <property type="entry name" value="Flavoprotein-like_sf"/>
</dbReference>
<evidence type="ECO:0000256" key="2">
    <source>
        <dbReference type="ARBA" id="ARBA00022630"/>
    </source>
</evidence>
<evidence type="ECO:0000256" key="1">
    <source>
        <dbReference type="ARBA" id="ARBA00001974"/>
    </source>
</evidence>
<dbReference type="InterPro" id="IPR003680">
    <property type="entry name" value="Flavodoxin_fold"/>
</dbReference>
<comment type="similarity">
    <text evidence="4">Belongs to the oxidoreductase MdaB family.</text>
</comment>
<keyword evidence="3" id="KW-0274">FAD</keyword>
<dbReference type="InterPro" id="IPR052397">
    <property type="entry name" value="NADPH-QR_MdaB"/>
</dbReference>
<dbReference type="PANTHER" id="PTHR46305:SF3">
    <property type="entry name" value="NADPH:QUINONE OXIDOREDUCTASE MDAB"/>
    <property type="match status" value="1"/>
</dbReference>
<gene>
    <name evidence="6" type="ORF">SAMN05444141_106336</name>
</gene>
<organism evidence="6 7">
    <name type="scientific">Pseudovibrio denitrificans</name>
    <dbReference type="NCBI Taxonomy" id="258256"/>
    <lineage>
        <taxon>Bacteria</taxon>
        <taxon>Pseudomonadati</taxon>
        <taxon>Pseudomonadota</taxon>
        <taxon>Alphaproteobacteria</taxon>
        <taxon>Hyphomicrobiales</taxon>
        <taxon>Stappiaceae</taxon>
        <taxon>Pseudovibrio</taxon>
    </lineage>
</organism>
<proteinExistence type="inferred from homology"/>
<evidence type="ECO:0000259" key="5">
    <source>
        <dbReference type="Pfam" id="PF02525"/>
    </source>
</evidence>
<dbReference type="PANTHER" id="PTHR46305">
    <property type="match status" value="1"/>
</dbReference>
<keyword evidence="2" id="KW-0285">Flavoprotein</keyword>
<evidence type="ECO:0000256" key="4">
    <source>
        <dbReference type="ARBA" id="ARBA00037981"/>
    </source>
</evidence>
<evidence type="ECO:0000313" key="6">
    <source>
        <dbReference type="EMBL" id="SFU02048.1"/>
    </source>
</evidence>
<evidence type="ECO:0000256" key="3">
    <source>
        <dbReference type="ARBA" id="ARBA00022827"/>
    </source>
</evidence>
<name>A0A1I7CRJ8_9HYPH</name>
<evidence type="ECO:0000313" key="7">
    <source>
        <dbReference type="Proteomes" id="UP000183371"/>
    </source>
</evidence>
<reference evidence="7" key="1">
    <citation type="submission" date="2016-10" db="EMBL/GenBank/DDBJ databases">
        <authorList>
            <person name="Varghese N."/>
            <person name="Submissions S."/>
        </authorList>
    </citation>
    <scope>NUCLEOTIDE SEQUENCE [LARGE SCALE GENOMIC DNA]</scope>
    <source>
        <strain evidence="7">DSM 17465</strain>
    </source>
</reference>
<dbReference type="RefSeq" id="WP_054784358.1">
    <property type="nucleotide sequence ID" value="NZ_FPBD01000006.1"/>
</dbReference>
<keyword evidence="7" id="KW-1185">Reference proteome</keyword>